<evidence type="ECO:0000313" key="12">
    <source>
        <dbReference type="RefSeq" id="XP_006818553.1"/>
    </source>
</evidence>
<dbReference type="PROSITE" id="PS50262">
    <property type="entry name" value="G_PROTEIN_RECEP_F1_2"/>
    <property type="match status" value="1"/>
</dbReference>
<feature type="transmembrane region" description="Helical" evidence="9">
    <location>
        <begin position="179"/>
        <end position="204"/>
    </location>
</feature>
<dbReference type="Proteomes" id="UP000694865">
    <property type="component" value="Unplaced"/>
</dbReference>
<keyword evidence="5" id="KW-0297">G-protein coupled receptor</keyword>
<dbReference type="GeneID" id="102803305"/>
<keyword evidence="6 9" id="KW-0472">Membrane</keyword>
<dbReference type="Pfam" id="PF00001">
    <property type="entry name" value="7tm_1"/>
    <property type="match status" value="1"/>
</dbReference>
<sequence>MEGNATELTGFTDEAKAGVGLVTVALAILTVALNSLAIVSFVVFSSLRDKSSDFLILNLAVTDLLLGLLVLPFSIARKMQGEWYFGSVTCKLWRSFDVCLCLQTLWTAMFISVDKYVYTSHPQRYTVIVTTMRLRIIIVSSWCVAVAFSFILNMTDIAIDRTSVTLVPPDSCMYVLDSRYAVSAFFVNFACPSLVILGTSYHTFRAVNQQHRQVEALMSNNALHVRGQGIQADSHQLSEVKSIKALSVLLTILVVMWSPRFVVLFVDAVCYCVHPVLLETCTWIGYCNSVVNPMLYAFNDRYRKAYRKLLHCDFHSEVLDDSDQHMNPIAGVSRPNPKP</sequence>
<dbReference type="RefSeq" id="XP_006818553.1">
    <property type="nucleotide sequence ID" value="XM_006818490.1"/>
</dbReference>
<dbReference type="PRINTS" id="PR00237">
    <property type="entry name" value="GPCRRHODOPSN"/>
</dbReference>
<dbReference type="InterPro" id="IPR017452">
    <property type="entry name" value="GPCR_Rhodpsn_7TM"/>
</dbReference>
<feature type="transmembrane region" description="Helical" evidence="9">
    <location>
        <begin position="20"/>
        <end position="43"/>
    </location>
</feature>
<dbReference type="InterPro" id="IPR000276">
    <property type="entry name" value="GPCR_Rhodpsn"/>
</dbReference>
<evidence type="ECO:0000259" key="10">
    <source>
        <dbReference type="PROSITE" id="PS50262"/>
    </source>
</evidence>
<keyword evidence="8" id="KW-0807">Transducer</keyword>
<dbReference type="Gene3D" id="1.20.1070.10">
    <property type="entry name" value="Rhodopsin 7-helix transmembrane proteins"/>
    <property type="match status" value="1"/>
</dbReference>
<evidence type="ECO:0000256" key="6">
    <source>
        <dbReference type="ARBA" id="ARBA00023136"/>
    </source>
</evidence>
<feature type="transmembrane region" description="Helical" evidence="9">
    <location>
        <begin position="134"/>
        <end position="159"/>
    </location>
</feature>
<name>A0ABM0MEW2_SACKO</name>
<protein>
    <submittedName>
        <fullName evidence="12">Octopamine receptor 1-like</fullName>
    </submittedName>
</protein>
<dbReference type="SUPFAM" id="SSF81321">
    <property type="entry name" value="Family A G protein-coupled receptor-like"/>
    <property type="match status" value="1"/>
</dbReference>
<evidence type="ECO:0000313" key="11">
    <source>
        <dbReference type="Proteomes" id="UP000694865"/>
    </source>
</evidence>
<evidence type="ECO:0000256" key="8">
    <source>
        <dbReference type="ARBA" id="ARBA00023224"/>
    </source>
</evidence>
<accession>A0ABM0MEW2</accession>
<evidence type="ECO:0000256" key="1">
    <source>
        <dbReference type="ARBA" id="ARBA00004651"/>
    </source>
</evidence>
<keyword evidence="7" id="KW-0675">Receptor</keyword>
<dbReference type="PANTHER" id="PTHR24248">
    <property type="entry name" value="ADRENERGIC RECEPTOR-RELATED G-PROTEIN COUPLED RECEPTOR"/>
    <property type="match status" value="1"/>
</dbReference>
<evidence type="ECO:0000256" key="5">
    <source>
        <dbReference type="ARBA" id="ARBA00023040"/>
    </source>
</evidence>
<reference evidence="12" key="1">
    <citation type="submission" date="2025-08" db="UniProtKB">
        <authorList>
            <consortium name="RefSeq"/>
        </authorList>
    </citation>
    <scope>IDENTIFICATION</scope>
    <source>
        <tissue evidence="12">Testes</tissue>
    </source>
</reference>
<organism evidence="11 12">
    <name type="scientific">Saccoglossus kowalevskii</name>
    <name type="common">Acorn worm</name>
    <dbReference type="NCBI Taxonomy" id="10224"/>
    <lineage>
        <taxon>Eukaryota</taxon>
        <taxon>Metazoa</taxon>
        <taxon>Hemichordata</taxon>
        <taxon>Enteropneusta</taxon>
        <taxon>Harrimaniidae</taxon>
        <taxon>Saccoglossus</taxon>
    </lineage>
</organism>
<keyword evidence="3 9" id="KW-0812">Transmembrane</keyword>
<proteinExistence type="predicted"/>
<gene>
    <name evidence="12" type="primary">LOC102803305</name>
</gene>
<feature type="transmembrane region" description="Helical" evidence="9">
    <location>
        <begin position="55"/>
        <end position="75"/>
    </location>
</feature>
<feature type="domain" description="G-protein coupled receptors family 1 profile" evidence="10">
    <location>
        <begin position="33"/>
        <end position="296"/>
    </location>
</feature>
<evidence type="ECO:0000256" key="4">
    <source>
        <dbReference type="ARBA" id="ARBA00022989"/>
    </source>
</evidence>
<keyword evidence="2" id="KW-1003">Cell membrane</keyword>
<feature type="transmembrane region" description="Helical" evidence="9">
    <location>
        <begin position="245"/>
        <end position="266"/>
    </location>
</feature>
<keyword evidence="4 9" id="KW-1133">Transmembrane helix</keyword>
<evidence type="ECO:0000256" key="7">
    <source>
        <dbReference type="ARBA" id="ARBA00023170"/>
    </source>
</evidence>
<evidence type="ECO:0000256" key="3">
    <source>
        <dbReference type="ARBA" id="ARBA00022692"/>
    </source>
</evidence>
<keyword evidence="11" id="KW-1185">Reference proteome</keyword>
<evidence type="ECO:0000256" key="2">
    <source>
        <dbReference type="ARBA" id="ARBA00022475"/>
    </source>
</evidence>
<evidence type="ECO:0000256" key="9">
    <source>
        <dbReference type="SAM" id="Phobius"/>
    </source>
</evidence>
<comment type="subcellular location">
    <subcellularLocation>
        <location evidence="1">Cell membrane</location>
        <topology evidence="1">Multi-pass membrane protein</topology>
    </subcellularLocation>
</comment>